<feature type="transmembrane region" description="Helical" evidence="7">
    <location>
        <begin position="32"/>
        <end position="52"/>
    </location>
</feature>
<comment type="subcellular location">
    <subcellularLocation>
        <location evidence="1">Cell membrane</location>
        <topology evidence="1">Multi-pass membrane protein</topology>
    </subcellularLocation>
</comment>
<dbReference type="InterPro" id="IPR005115">
    <property type="entry name" value="Gly_transporter"/>
</dbReference>
<evidence type="ECO:0000256" key="2">
    <source>
        <dbReference type="ARBA" id="ARBA00008193"/>
    </source>
</evidence>
<feature type="domain" description="Glycine transporter" evidence="8">
    <location>
        <begin position="8"/>
        <end position="81"/>
    </location>
</feature>
<feature type="transmembrane region" description="Helical" evidence="7">
    <location>
        <begin position="150"/>
        <end position="168"/>
    </location>
</feature>
<dbReference type="EMBL" id="CP076128">
    <property type="protein sequence ID" value="QWG08266.1"/>
    <property type="molecule type" value="Genomic_DNA"/>
</dbReference>
<gene>
    <name evidence="9" type="ORF">KM029_04835</name>
</gene>
<name>A0ABX8GXE8_9BACT</name>
<keyword evidence="10" id="KW-1185">Reference proteome</keyword>
<feature type="transmembrane region" description="Helical" evidence="7">
    <location>
        <begin position="91"/>
        <end position="109"/>
    </location>
</feature>
<dbReference type="PANTHER" id="PTHR30506">
    <property type="entry name" value="INNER MEMBRANE PROTEIN"/>
    <property type="match status" value="1"/>
</dbReference>
<evidence type="ECO:0000259" key="8">
    <source>
        <dbReference type="Pfam" id="PF03458"/>
    </source>
</evidence>
<proteinExistence type="inferred from homology"/>
<accession>A0ABX8GXE8</accession>
<dbReference type="RefSeq" id="WP_184679464.1">
    <property type="nucleotide sequence ID" value="NZ_CP076128.1"/>
</dbReference>
<feature type="transmembrane region" description="Helical" evidence="7">
    <location>
        <begin position="6"/>
        <end position="25"/>
    </location>
</feature>
<sequence>MEEIFYYIGVIGSFALAISGALVAMNKRLDPFGVLIVAFVTAVGGGTLRDILIEGRDIFWITDPNYIYFILGGAVFAMIFQDRLEILRVQLLLFDTIGLALFTVIGVQVGLSFDFNYTICIILGVITGAFGGVSRDILVNEIPVIFQKEIYATISIIGGGFYIILVHFECKDGIYQLLPIALIIALRLIVVYKEITLPSIYKENE</sequence>
<comment type="similarity">
    <text evidence="2">Belongs to the UPF0126 family.</text>
</comment>
<evidence type="ECO:0000256" key="7">
    <source>
        <dbReference type="SAM" id="Phobius"/>
    </source>
</evidence>
<feature type="domain" description="Glycine transporter" evidence="8">
    <location>
        <begin position="93"/>
        <end position="166"/>
    </location>
</feature>
<evidence type="ECO:0000256" key="1">
    <source>
        <dbReference type="ARBA" id="ARBA00004651"/>
    </source>
</evidence>
<evidence type="ECO:0000256" key="4">
    <source>
        <dbReference type="ARBA" id="ARBA00022692"/>
    </source>
</evidence>
<organism evidence="9 10">
    <name type="scientific">Flammeovirga kamogawensis</name>
    <dbReference type="NCBI Taxonomy" id="373891"/>
    <lineage>
        <taxon>Bacteria</taxon>
        <taxon>Pseudomonadati</taxon>
        <taxon>Bacteroidota</taxon>
        <taxon>Cytophagia</taxon>
        <taxon>Cytophagales</taxon>
        <taxon>Flammeovirgaceae</taxon>
        <taxon>Flammeovirga</taxon>
    </lineage>
</organism>
<dbReference type="PANTHER" id="PTHR30506:SF3">
    <property type="entry name" value="UPF0126 INNER MEMBRANE PROTEIN YADS-RELATED"/>
    <property type="match status" value="1"/>
</dbReference>
<feature type="transmembrane region" description="Helical" evidence="7">
    <location>
        <begin position="115"/>
        <end position="138"/>
    </location>
</feature>
<keyword evidence="4 7" id="KW-0812">Transmembrane</keyword>
<evidence type="ECO:0000313" key="9">
    <source>
        <dbReference type="EMBL" id="QWG08266.1"/>
    </source>
</evidence>
<reference evidence="9 10" key="1">
    <citation type="submission" date="2021-05" db="EMBL/GenBank/DDBJ databases">
        <title>Comparative genomic studies on the polysaccharide-degrading batcterial strains of the Flammeovirga genus.</title>
        <authorList>
            <person name="Zewei F."/>
            <person name="Zheng Z."/>
            <person name="Yu L."/>
            <person name="Ruyue G."/>
            <person name="Yanhong M."/>
            <person name="Yuanyuan C."/>
            <person name="Jingyan G."/>
            <person name="Wenjun H."/>
        </authorList>
    </citation>
    <scope>NUCLEOTIDE SEQUENCE [LARGE SCALE GENOMIC DNA]</scope>
    <source>
        <strain evidence="9 10">YS10</strain>
    </source>
</reference>
<keyword evidence="5 7" id="KW-1133">Transmembrane helix</keyword>
<dbReference type="Pfam" id="PF03458">
    <property type="entry name" value="Gly_transporter"/>
    <property type="match status" value="2"/>
</dbReference>
<evidence type="ECO:0000256" key="5">
    <source>
        <dbReference type="ARBA" id="ARBA00022989"/>
    </source>
</evidence>
<evidence type="ECO:0000256" key="3">
    <source>
        <dbReference type="ARBA" id="ARBA00022475"/>
    </source>
</evidence>
<feature type="transmembrane region" description="Helical" evidence="7">
    <location>
        <begin position="174"/>
        <end position="192"/>
    </location>
</feature>
<protein>
    <submittedName>
        <fullName evidence="9">TRIC cation channel family protein</fullName>
    </submittedName>
</protein>
<dbReference type="Proteomes" id="UP000682802">
    <property type="component" value="Chromosome 1"/>
</dbReference>
<feature type="transmembrane region" description="Helical" evidence="7">
    <location>
        <begin position="58"/>
        <end position="79"/>
    </location>
</feature>
<evidence type="ECO:0000313" key="10">
    <source>
        <dbReference type="Proteomes" id="UP000682802"/>
    </source>
</evidence>
<keyword evidence="6 7" id="KW-0472">Membrane</keyword>
<keyword evidence="3" id="KW-1003">Cell membrane</keyword>
<evidence type="ECO:0000256" key="6">
    <source>
        <dbReference type="ARBA" id="ARBA00023136"/>
    </source>
</evidence>